<dbReference type="GO" id="GO:0016987">
    <property type="term" value="F:sigma factor activity"/>
    <property type="evidence" value="ECO:0007669"/>
    <property type="project" value="UniProtKB-KW"/>
</dbReference>
<evidence type="ECO:0000256" key="2">
    <source>
        <dbReference type="ARBA" id="ARBA00023015"/>
    </source>
</evidence>
<dbReference type="PANTHER" id="PTHR43133">
    <property type="entry name" value="RNA POLYMERASE ECF-TYPE SIGMA FACTO"/>
    <property type="match status" value="1"/>
</dbReference>
<dbReference type="InterPro" id="IPR036388">
    <property type="entry name" value="WH-like_DNA-bd_sf"/>
</dbReference>
<dbReference type="SUPFAM" id="SSF88946">
    <property type="entry name" value="Sigma2 domain of RNA polymerase sigma factors"/>
    <property type="match status" value="1"/>
</dbReference>
<dbReference type="SUPFAM" id="SSF88659">
    <property type="entry name" value="Sigma3 and sigma4 domains of RNA polymerase sigma factors"/>
    <property type="match status" value="1"/>
</dbReference>
<evidence type="ECO:0000259" key="6">
    <source>
        <dbReference type="Pfam" id="PF22029"/>
    </source>
</evidence>
<evidence type="ECO:0000256" key="3">
    <source>
        <dbReference type="ARBA" id="ARBA00023082"/>
    </source>
</evidence>
<organism evidence="7 8">
    <name type="scientific">Rhodanobacter glycinis</name>
    <dbReference type="NCBI Taxonomy" id="582702"/>
    <lineage>
        <taxon>Bacteria</taxon>
        <taxon>Pseudomonadati</taxon>
        <taxon>Pseudomonadota</taxon>
        <taxon>Gammaproteobacteria</taxon>
        <taxon>Lysobacterales</taxon>
        <taxon>Rhodanobacteraceae</taxon>
        <taxon>Rhodanobacter</taxon>
    </lineage>
</organism>
<dbReference type="InterPro" id="IPR014284">
    <property type="entry name" value="RNA_pol_sigma-70_dom"/>
</dbReference>
<keyword evidence="3" id="KW-0731">Sigma factor</keyword>
<dbReference type="GO" id="GO:0006352">
    <property type="term" value="P:DNA-templated transcription initiation"/>
    <property type="evidence" value="ECO:0007669"/>
    <property type="project" value="InterPro"/>
</dbReference>
<evidence type="ECO:0000259" key="5">
    <source>
        <dbReference type="Pfam" id="PF08281"/>
    </source>
</evidence>
<name>A0A1I4D6J8_9GAMM</name>
<dbReference type="CDD" id="cd06171">
    <property type="entry name" value="Sigma70_r4"/>
    <property type="match status" value="1"/>
</dbReference>
<dbReference type="NCBIfam" id="TIGR02937">
    <property type="entry name" value="sigma70-ECF"/>
    <property type="match status" value="1"/>
</dbReference>
<dbReference type="AlphaFoldDB" id="A0A1I4D6J8"/>
<dbReference type="Gene3D" id="1.10.10.10">
    <property type="entry name" value="Winged helix-like DNA-binding domain superfamily/Winged helix DNA-binding domain"/>
    <property type="match status" value="1"/>
</dbReference>
<protein>
    <submittedName>
        <fullName evidence="7">RNA polymerase, sigma-24 subunit, RpoE</fullName>
    </submittedName>
</protein>
<dbReference type="InterPro" id="IPR013324">
    <property type="entry name" value="RNA_pol_sigma_r3/r4-like"/>
</dbReference>
<dbReference type="Gene3D" id="1.10.1740.10">
    <property type="match status" value="1"/>
</dbReference>
<comment type="similarity">
    <text evidence="1">Belongs to the sigma-70 factor family. ECF subfamily.</text>
</comment>
<evidence type="ECO:0000313" key="7">
    <source>
        <dbReference type="EMBL" id="SFK89198.1"/>
    </source>
</evidence>
<dbReference type="Proteomes" id="UP000198725">
    <property type="component" value="Unassembled WGS sequence"/>
</dbReference>
<feature type="domain" description="PhyR sigma2" evidence="6">
    <location>
        <begin position="12"/>
        <end position="62"/>
    </location>
</feature>
<dbReference type="InterPro" id="IPR039425">
    <property type="entry name" value="RNA_pol_sigma-70-like"/>
</dbReference>
<reference evidence="8" key="1">
    <citation type="submission" date="2016-10" db="EMBL/GenBank/DDBJ databases">
        <authorList>
            <person name="Varghese N."/>
            <person name="Submissions S."/>
        </authorList>
    </citation>
    <scope>NUCLEOTIDE SEQUENCE [LARGE SCALE GENOMIC DNA]</scope>
    <source>
        <strain evidence="8">MO64</strain>
    </source>
</reference>
<dbReference type="EMBL" id="FOSR01000008">
    <property type="protein sequence ID" value="SFK89198.1"/>
    <property type="molecule type" value="Genomic_DNA"/>
</dbReference>
<evidence type="ECO:0000256" key="4">
    <source>
        <dbReference type="ARBA" id="ARBA00023163"/>
    </source>
</evidence>
<dbReference type="RefSeq" id="WP_092703798.1">
    <property type="nucleotide sequence ID" value="NZ_FOSR01000008.1"/>
</dbReference>
<feature type="domain" description="RNA polymerase sigma factor 70 region 4 type 2" evidence="5">
    <location>
        <begin position="103"/>
        <end position="154"/>
    </location>
</feature>
<dbReference type="Pfam" id="PF08281">
    <property type="entry name" value="Sigma70_r4_2"/>
    <property type="match status" value="1"/>
</dbReference>
<dbReference type="PANTHER" id="PTHR43133:SF25">
    <property type="entry name" value="RNA POLYMERASE SIGMA FACTOR RFAY-RELATED"/>
    <property type="match status" value="1"/>
</dbReference>
<dbReference type="Pfam" id="PF22029">
    <property type="entry name" value="PhyR_sigma2"/>
    <property type="match status" value="1"/>
</dbReference>
<keyword evidence="4" id="KW-0804">Transcription</keyword>
<keyword evidence="2" id="KW-0805">Transcription regulation</keyword>
<sequence length="172" mass="20129">MLEHDIDDQLRELLPRLRRFARWLTRDVNNADDLVQSTLERALSRWESRRDDTALRAWLFTIAYRLFLDGKRRAQRYASMLRFLHHGSEGEQPSVEREVMAQSALQALERLPDEQRHLLLWVSVEGLSYREVAQLLDVPMGTVMSRLSRARAALHRLSDGETLKTPALRLLK</sequence>
<dbReference type="InterPro" id="IPR013325">
    <property type="entry name" value="RNA_pol_sigma_r2"/>
</dbReference>
<accession>A0A1I4D6J8</accession>
<proteinExistence type="inferred from homology"/>
<dbReference type="GO" id="GO:0003677">
    <property type="term" value="F:DNA binding"/>
    <property type="evidence" value="ECO:0007669"/>
    <property type="project" value="InterPro"/>
</dbReference>
<dbReference type="InterPro" id="IPR053866">
    <property type="entry name" value="PhyR_sigma2"/>
</dbReference>
<evidence type="ECO:0000256" key="1">
    <source>
        <dbReference type="ARBA" id="ARBA00010641"/>
    </source>
</evidence>
<dbReference type="InterPro" id="IPR013249">
    <property type="entry name" value="RNA_pol_sigma70_r4_t2"/>
</dbReference>
<evidence type="ECO:0000313" key="8">
    <source>
        <dbReference type="Proteomes" id="UP000198725"/>
    </source>
</evidence>
<keyword evidence="8" id="KW-1185">Reference proteome</keyword>
<gene>
    <name evidence="7" type="ORF">SAMN05192579_108120</name>
</gene>